<keyword evidence="3" id="KW-1185">Reference proteome</keyword>
<proteinExistence type="predicted"/>
<evidence type="ECO:0000313" key="3">
    <source>
        <dbReference type="Proteomes" id="UP001642540"/>
    </source>
</evidence>
<dbReference type="Pfam" id="PF00650">
    <property type="entry name" value="CRAL_TRIO"/>
    <property type="match status" value="1"/>
</dbReference>
<dbReference type="InterPro" id="IPR036865">
    <property type="entry name" value="CRAL-TRIO_dom_sf"/>
</dbReference>
<sequence length="276" mass="31753">MGLKKTPTVSEGDLLKSLRTLVEDNEDIVKSGIDINDVFLMAFIKGRKHNVTVAYKTIQKYVDVRRRKYVQFFSKLSPMSLIYMYDLPRFMAVLKERDPRTGCLVVVLRPPKDLSAVGSPFEDVLSLCALAIDEFVYMDEVVNNGLIVVACGEGFGLTHMKELTPGRMKMTVDITYNAYPFYLKQVHVVQCSTFFNATMNIVKPFLPRKVRERIVIHKTLESFHEAFSPDVVPSWLGGNRSEEDDWEVYDYTLDRSSLDRTEYYEKLAMKLEESIN</sequence>
<dbReference type="Proteomes" id="UP001642540">
    <property type="component" value="Unassembled WGS sequence"/>
</dbReference>
<organism evidence="2 3">
    <name type="scientific">Orchesella dallaii</name>
    <dbReference type="NCBI Taxonomy" id="48710"/>
    <lineage>
        <taxon>Eukaryota</taxon>
        <taxon>Metazoa</taxon>
        <taxon>Ecdysozoa</taxon>
        <taxon>Arthropoda</taxon>
        <taxon>Hexapoda</taxon>
        <taxon>Collembola</taxon>
        <taxon>Entomobryomorpha</taxon>
        <taxon>Entomobryoidea</taxon>
        <taxon>Orchesellidae</taxon>
        <taxon>Orchesellinae</taxon>
        <taxon>Orchesella</taxon>
    </lineage>
</organism>
<feature type="domain" description="CRAL-TRIO" evidence="1">
    <location>
        <begin position="121"/>
        <end position="244"/>
    </location>
</feature>
<dbReference type="SUPFAM" id="SSF52087">
    <property type="entry name" value="CRAL/TRIO domain"/>
    <property type="match status" value="1"/>
</dbReference>
<gene>
    <name evidence="2" type="ORF">ODALV1_LOCUS10622</name>
</gene>
<comment type="caution">
    <text evidence="2">The sequence shown here is derived from an EMBL/GenBank/DDBJ whole genome shotgun (WGS) entry which is preliminary data.</text>
</comment>
<evidence type="ECO:0000313" key="2">
    <source>
        <dbReference type="EMBL" id="CAL8100749.1"/>
    </source>
</evidence>
<dbReference type="PANTHER" id="PTHR10174:SF130">
    <property type="entry name" value="ALPHA-TOCOPHEROL TRANSFER PROTEIN-LIKE"/>
    <property type="match status" value="1"/>
</dbReference>
<dbReference type="InterPro" id="IPR036273">
    <property type="entry name" value="CRAL/TRIO_N_dom_sf"/>
</dbReference>
<evidence type="ECO:0000259" key="1">
    <source>
        <dbReference type="PROSITE" id="PS50191"/>
    </source>
</evidence>
<reference evidence="2 3" key="1">
    <citation type="submission" date="2024-08" db="EMBL/GenBank/DDBJ databases">
        <authorList>
            <person name="Cucini C."/>
            <person name="Frati F."/>
        </authorList>
    </citation>
    <scope>NUCLEOTIDE SEQUENCE [LARGE SCALE GENOMIC DNA]</scope>
</reference>
<dbReference type="InterPro" id="IPR001251">
    <property type="entry name" value="CRAL-TRIO_dom"/>
</dbReference>
<dbReference type="EMBL" id="CAXLJM020000033">
    <property type="protein sequence ID" value="CAL8100749.1"/>
    <property type="molecule type" value="Genomic_DNA"/>
</dbReference>
<dbReference type="Gene3D" id="1.10.8.20">
    <property type="entry name" value="N-terminal domain of phosphatidylinositol transfer protein sec14p"/>
    <property type="match status" value="1"/>
</dbReference>
<dbReference type="PRINTS" id="PR00180">
    <property type="entry name" value="CRETINALDHBP"/>
</dbReference>
<dbReference type="SUPFAM" id="SSF46938">
    <property type="entry name" value="CRAL/TRIO N-terminal domain"/>
    <property type="match status" value="1"/>
</dbReference>
<dbReference type="Gene3D" id="3.40.525.10">
    <property type="entry name" value="CRAL-TRIO lipid binding domain"/>
    <property type="match status" value="1"/>
</dbReference>
<accession>A0ABP1QJA2</accession>
<dbReference type="PANTHER" id="PTHR10174">
    <property type="entry name" value="ALPHA-TOCOPHEROL TRANSFER PROTEIN-RELATED"/>
    <property type="match status" value="1"/>
</dbReference>
<name>A0ABP1QJA2_9HEXA</name>
<dbReference type="PROSITE" id="PS50191">
    <property type="entry name" value="CRAL_TRIO"/>
    <property type="match status" value="1"/>
</dbReference>
<dbReference type="CDD" id="cd00170">
    <property type="entry name" value="SEC14"/>
    <property type="match status" value="1"/>
</dbReference>
<dbReference type="Gene3D" id="1.20.5.1200">
    <property type="entry name" value="Alpha-tocopherol transfer"/>
    <property type="match status" value="1"/>
</dbReference>
<protein>
    <recommendedName>
        <fullName evidence="1">CRAL-TRIO domain-containing protein</fullName>
    </recommendedName>
</protein>